<protein>
    <submittedName>
        <fullName evidence="1">Uncharacterized protein</fullName>
    </submittedName>
</protein>
<organism evidence="1">
    <name type="scientific">marine sediment metagenome</name>
    <dbReference type="NCBI Taxonomy" id="412755"/>
    <lineage>
        <taxon>unclassified sequences</taxon>
        <taxon>metagenomes</taxon>
        <taxon>ecological metagenomes</taxon>
    </lineage>
</organism>
<dbReference type="AlphaFoldDB" id="A0A0F9LM25"/>
<comment type="caution">
    <text evidence="1">The sequence shown here is derived from an EMBL/GenBank/DDBJ whole genome shotgun (WGS) entry which is preliminary data.</text>
</comment>
<sequence length="261" mass="30814">MWRIMEFKKILITNFIKKSLEVYIIDIEFKNEVGKIKINTLASLSQEFANGKLFDIEPELLLLPKPGSLFELGLGPLTFNDADTKNQLQIGRNFLKIIIKKYETWGIEYDKIKKIFQLLYPIMEDITIKGFQIACINNFDDIKQEDAFKLSNYFTHFVESELDIEYEDFHLGFVPHILKNEEEFEKIILKLRGIPPKASDFFLFKLESLFFKRNLNVKLSDPKLLREINHGHDFLSYLFVYSLSKSYRDKIGLTFEIIEEE</sequence>
<proteinExistence type="predicted"/>
<name>A0A0F9LM25_9ZZZZ</name>
<gene>
    <name evidence="1" type="ORF">LCGC14_1198730</name>
</gene>
<accession>A0A0F9LM25</accession>
<evidence type="ECO:0000313" key="1">
    <source>
        <dbReference type="EMBL" id="KKM94398.1"/>
    </source>
</evidence>
<reference evidence="1" key="1">
    <citation type="journal article" date="2015" name="Nature">
        <title>Complex archaea that bridge the gap between prokaryotes and eukaryotes.</title>
        <authorList>
            <person name="Spang A."/>
            <person name="Saw J.H."/>
            <person name="Jorgensen S.L."/>
            <person name="Zaremba-Niedzwiedzka K."/>
            <person name="Martijn J."/>
            <person name="Lind A.E."/>
            <person name="van Eijk R."/>
            <person name="Schleper C."/>
            <person name="Guy L."/>
            <person name="Ettema T.J."/>
        </authorList>
    </citation>
    <scope>NUCLEOTIDE SEQUENCE</scope>
</reference>
<dbReference type="EMBL" id="LAZR01006144">
    <property type="protein sequence ID" value="KKM94398.1"/>
    <property type="molecule type" value="Genomic_DNA"/>
</dbReference>